<feature type="transmembrane region" description="Helical" evidence="1">
    <location>
        <begin position="28"/>
        <end position="50"/>
    </location>
</feature>
<evidence type="ECO:0000256" key="1">
    <source>
        <dbReference type="SAM" id="Phobius"/>
    </source>
</evidence>
<dbReference type="EMBL" id="BMAV01014387">
    <property type="protein sequence ID" value="GFY62750.1"/>
    <property type="molecule type" value="Genomic_DNA"/>
</dbReference>
<comment type="caution">
    <text evidence="2">The sequence shown here is derived from an EMBL/GenBank/DDBJ whole genome shotgun (WGS) entry which is preliminary data.</text>
</comment>
<reference evidence="2" key="1">
    <citation type="submission" date="2020-08" db="EMBL/GenBank/DDBJ databases">
        <title>Multicomponent nature underlies the extraordinary mechanical properties of spider dragline silk.</title>
        <authorList>
            <person name="Kono N."/>
            <person name="Nakamura H."/>
            <person name="Mori M."/>
            <person name="Yoshida Y."/>
            <person name="Ohtoshi R."/>
            <person name="Malay A.D."/>
            <person name="Moran D.A.P."/>
            <person name="Tomita M."/>
            <person name="Numata K."/>
            <person name="Arakawa K."/>
        </authorList>
    </citation>
    <scope>NUCLEOTIDE SEQUENCE</scope>
</reference>
<dbReference type="AlphaFoldDB" id="A0A8X7CE10"/>
<keyword evidence="3" id="KW-1185">Reference proteome</keyword>
<protein>
    <submittedName>
        <fullName evidence="2">Uncharacterized protein</fullName>
    </submittedName>
</protein>
<evidence type="ECO:0000313" key="2">
    <source>
        <dbReference type="EMBL" id="GFY62750.1"/>
    </source>
</evidence>
<keyword evidence="1" id="KW-1133">Transmembrane helix</keyword>
<gene>
    <name evidence="2" type="ORF">TNIN_188001</name>
</gene>
<keyword evidence="1" id="KW-0812">Transmembrane</keyword>
<accession>A0A8X7CE10</accession>
<dbReference type="Proteomes" id="UP000886998">
    <property type="component" value="Unassembled WGS sequence"/>
</dbReference>
<sequence>MESGTPRHLCRAEEQQASFANEGLLHSSLTLCVVLTVILISLIGTSITAYEYFNKSSKYKDYSHNRELNESYMKKKEMESKMPERSTHKVWPDLIYMDYHVLKPLVISSSQMIEFRKCCDEESKFFLGSSSHKFAALYQKCVAGQETCVGKSNMCSSAETKVLL</sequence>
<keyword evidence="1" id="KW-0472">Membrane</keyword>
<evidence type="ECO:0000313" key="3">
    <source>
        <dbReference type="Proteomes" id="UP000886998"/>
    </source>
</evidence>
<name>A0A8X7CE10_9ARAC</name>
<organism evidence="2 3">
    <name type="scientific">Trichonephila inaurata madagascariensis</name>
    <dbReference type="NCBI Taxonomy" id="2747483"/>
    <lineage>
        <taxon>Eukaryota</taxon>
        <taxon>Metazoa</taxon>
        <taxon>Ecdysozoa</taxon>
        <taxon>Arthropoda</taxon>
        <taxon>Chelicerata</taxon>
        <taxon>Arachnida</taxon>
        <taxon>Araneae</taxon>
        <taxon>Araneomorphae</taxon>
        <taxon>Entelegynae</taxon>
        <taxon>Araneoidea</taxon>
        <taxon>Nephilidae</taxon>
        <taxon>Trichonephila</taxon>
        <taxon>Trichonephila inaurata</taxon>
    </lineage>
</organism>
<proteinExistence type="predicted"/>